<sequence>MGRVSQAQAKENRKLVVETAARLFRERGVAGVSVADVMAEAGLTHGGFYKQFASKEALVAEAVGQAFGELAGRLGGTDRASFVAGYLSPEHRDAPGAGCPAAGFGGDLAHESRESTAVPAYAAGIEDYARWLGTDGHEDYAAVATLVGAMVLARATAGTETSDRLLEAAREQLLGKA</sequence>
<dbReference type="Gene3D" id="1.10.10.60">
    <property type="entry name" value="Homeodomain-like"/>
    <property type="match status" value="1"/>
</dbReference>
<dbReference type="Gene3D" id="1.10.357.10">
    <property type="entry name" value="Tetracycline Repressor, domain 2"/>
    <property type="match status" value="1"/>
</dbReference>
<keyword evidence="7" id="KW-1185">Reference proteome</keyword>
<evidence type="ECO:0000256" key="1">
    <source>
        <dbReference type="ARBA" id="ARBA00023015"/>
    </source>
</evidence>
<evidence type="ECO:0000313" key="6">
    <source>
        <dbReference type="EMBL" id="MFC7272653.1"/>
    </source>
</evidence>
<feature type="DNA-binding region" description="H-T-H motif" evidence="4">
    <location>
        <begin position="33"/>
        <end position="52"/>
    </location>
</feature>
<proteinExistence type="predicted"/>
<keyword evidence="2 4" id="KW-0238">DNA-binding</keyword>
<evidence type="ECO:0000256" key="3">
    <source>
        <dbReference type="ARBA" id="ARBA00023163"/>
    </source>
</evidence>
<dbReference type="PRINTS" id="PR00455">
    <property type="entry name" value="HTHTETR"/>
</dbReference>
<dbReference type="Pfam" id="PF00440">
    <property type="entry name" value="TetR_N"/>
    <property type="match status" value="1"/>
</dbReference>
<keyword evidence="3" id="KW-0804">Transcription</keyword>
<dbReference type="SUPFAM" id="SSF46689">
    <property type="entry name" value="Homeodomain-like"/>
    <property type="match status" value="1"/>
</dbReference>
<dbReference type="InterPro" id="IPR001647">
    <property type="entry name" value="HTH_TetR"/>
</dbReference>
<dbReference type="PANTHER" id="PTHR47506">
    <property type="entry name" value="TRANSCRIPTIONAL REGULATORY PROTEIN"/>
    <property type="match status" value="1"/>
</dbReference>
<dbReference type="InterPro" id="IPR009057">
    <property type="entry name" value="Homeodomain-like_sf"/>
</dbReference>
<evidence type="ECO:0000256" key="2">
    <source>
        <dbReference type="ARBA" id="ARBA00023125"/>
    </source>
</evidence>
<evidence type="ECO:0000256" key="4">
    <source>
        <dbReference type="PROSITE-ProRule" id="PRU00335"/>
    </source>
</evidence>
<accession>A0ABW2HKW0</accession>
<dbReference type="SUPFAM" id="SSF48498">
    <property type="entry name" value="Tetracyclin repressor-like, C-terminal domain"/>
    <property type="match status" value="1"/>
</dbReference>
<dbReference type="PROSITE" id="PS50977">
    <property type="entry name" value="HTH_TETR_2"/>
    <property type="match status" value="1"/>
</dbReference>
<gene>
    <name evidence="6" type="ORF">ACFQS1_01565</name>
</gene>
<reference evidence="7" key="1">
    <citation type="journal article" date="2019" name="Int. J. Syst. Evol. Microbiol.">
        <title>The Global Catalogue of Microorganisms (GCM) 10K type strain sequencing project: providing services to taxonomists for standard genome sequencing and annotation.</title>
        <authorList>
            <consortium name="The Broad Institute Genomics Platform"/>
            <consortium name="The Broad Institute Genome Sequencing Center for Infectious Disease"/>
            <person name="Wu L."/>
            <person name="Ma J."/>
        </authorList>
    </citation>
    <scope>NUCLEOTIDE SEQUENCE [LARGE SCALE GENOMIC DNA]</scope>
    <source>
        <strain evidence="7">XZYJT-10</strain>
    </source>
</reference>
<dbReference type="RefSeq" id="WP_378964040.1">
    <property type="nucleotide sequence ID" value="NZ_JBHTBJ010000001.1"/>
</dbReference>
<evidence type="ECO:0000259" key="5">
    <source>
        <dbReference type="PROSITE" id="PS50977"/>
    </source>
</evidence>
<keyword evidence="1" id="KW-0805">Transcription regulation</keyword>
<dbReference type="EMBL" id="JBHTBJ010000001">
    <property type="protein sequence ID" value="MFC7272653.1"/>
    <property type="molecule type" value="Genomic_DNA"/>
</dbReference>
<dbReference type="Proteomes" id="UP001596548">
    <property type="component" value="Unassembled WGS sequence"/>
</dbReference>
<feature type="domain" description="HTH tetR-type" evidence="5">
    <location>
        <begin position="10"/>
        <end position="70"/>
    </location>
</feature>
<dbReference type="PANTHER" id="PTHR47506:SF7">
    <property type="entry name" value="TRANSCRIPTIONAL REGULATORY PROTEIN"/>
    <property type="match status" value="1"/>
</dbReference>
<protein>
    <submittedName>
        <fullName evidence="6">TetR/AcrR family transcriptional regulator</fullName>
    </submittedName>
</protein>
<organism evidence="6 7">
    <name type="scientific">Paractinoplanes rhizophilus</name>
    <dbReference type="NCBI Taxonomy" id="1416877"/>
    <lineage>
        <taxon>Bacteria</taxon>
        <taxon>Bacillati</taxon>
        <taxon>Actinomycetota</taxon>
        <taxon>Actinomycetes</taxon>
        <taxon>Micromonosporales</taxon>
        <taxon>Micromonosporaceae</taxon>
        <taxon>Paractinoplanes</taxon>
    </lineage>
</organism>
<dbReference type="InterPro" id="IPR036271">
    <property type="entry name" value="Tet_transcr_reg_TetR-rel_C_sf"/>
</dbReference>
<name>A0ABW2HKW0_9ACTN</name>
<comment type="caution">
    <text evidence="6">The sequence shown here is derived from an EMBL/GenBank/DDBJ whole genome shotgun (WGS) entry which is preliminary data.</text>
</comment>
<evidence type="ECO:0000313" key="7">
    <source>
        <dbReference type="Proteomes" id="UP001596548"/>
    </source>
</evidence>